<sequence length="99" mass="11168">MFFAKVGGRLEIDFYATPKSITRFVKNAKGVDQTHVFTVCNGKNKAKCGFWLNTKTKKKVGPPTNYNKKKNLLIIPKVRALDAGTYRESPSENINVMIM</sequence>
<organism evidence="1 2">
    <name type="scientific">Caenorhabditis tropicalis</name>
    <dbReference type="NCBI Taxonomy" id="1561998"/>
    <lineage>
        <taxon>Eukaryota</taxon>
        <taxon>Metazoa</taxon>
        <taxon>Ecdysozoa</taxon>
        <taxon>Nematoda</taxon>
        <taxon>Chromadorea</taxon>
        <taxon>Rhabditida</taxon>
        <taxon>Rhabditina</taxon>
        <taxon>Rhabditomorpha</taxon>
        <taxon>Rhabditoidea</taxon>
        <taxon>Rhabditidae</taxon>
        <taxon>Peloderinae</taxon>
        <taxon>Caenorhabditis</taxon>
    </lineage>
</organism>
<evidence type="ECO:0000313" key="2">
    <source>
        <dbReference type="WBParaSite" id="Csp11.Scaffold522.g2945.t1"/>
    </source>
</evidence>
<dbReference type="eggNOG" id="ENOG502TIE9">
    <property type="taxonomic scope" value="Eukaryota"/>
</dbReference>
<dbReference type="AlphaFoldDB" id="A0A1I7T6Q6"/>
<name>A0A1I7T6Q6_9PELO</name>
<keyword evidence="1" id="KW-1185">Reference proteome</keyword>
<dbReference type="PANTHER" id="PTHR35182:SF5">
    <property type="entry name" value="SECRETED PROTEIN-RELATED"/>
    <property type="match status" value="1"/>
</dbReference>
<reference evidence="2" key="1">
    <citation type="submission" date="2016-11" db="UniProtKB">
        <authorList>
            <consortium name="WormBaseParasite"/>
        </authorList>
    </citation>
    <scope>IDENTIFICATION</scope>
</reference>
<accession>A0A1I7T6Q6</accession>
<dbReference type="PANTHER" id="PTHR35182">
    <property type="entry name" value="PROTEIN CBG13762"/>
    <property type="match status" value="1"/>
</dbReference>
<evidence type="ECO:0000313" key="1">
    <source>
        <dbReference type="Proteomes" id="UP000095282"/>
    </source>
</evidence>
<dbReference type="WBParaSite" id="Csp11.Scaffold522.g2945.t1">
    <property type="protein sequence ID" value="Csp11.Scaffold522.g2945.t1"/>
    <property type="gene ID" value="Csp11.Scaffold522.g2945"/>
</dbReference>
<protein>
    <submittedName>
        <fullName evidence="2">MSP domain-containing protein</fullName>
    </submittedName>
</protein>
<dbReference type="Proteomes" id="UP000095282">
    <property type="component" value="Unplaced"/>
</dbReference>
<proteinExistence type="predicted"/>